<gene>
    <name evidence="2" type="ORF">RFULGI_LOCUS14950</name>
</gene>
<sequence>DKRNLPVIEEKLQTNESDIDSITTALEALTINRVKQETDNGTKIDKIESDIKELVKVIRELTNNTEPGRFVPRNQNPTRNLRPPRLN</sequence>
<proteinExistence type="predicted"/>
<feature type="region of interest" description="Disordered" evidence="1">
    <location>
        <begin position="64"/>
        <end position="87"/>
    </location>
</feature>
<evidence type="ECO:0000313" key="2">
    <source>
        <dbReference type="EMBL" id="CAG8769432.1"/>
    </source>
</evidence>
<accession>A0A9N9JCF2</accession>
<organism evidence="2 3">
    <name type="scientific">Racocetra fulgida</name>
    <dbReference type="NCBI Taxonomy" id="60492"/>
    <lineage>
        <taxon>Eukaryota</taxon>
        <taxon>Fungi</taxon>
        <taxon>Fungi incertae sedis</taxon>
        <taxon>Mucoromycota</taxon>
        <taxon>Glomeromycotina</taxon>
        <taxon>Glomeromycetes</taxon>
        <taxon>Diversisporales</taxon>
        <taxon>Gigasporaceae</taxon>
        <taxon>Racocetra</taxon>
    </lineage>
</organism>
<keyword evidence="3" id="KW-1185">Reference proteome</keyword>
<protein>
    <submittedName>
        <fullName evidence="2">9623_t:CDS:1</fullName>
    </submittedName>
</protein>
<feature type="non-terminal residue" evidence="2">
    <location>
        <position position="1"/>
    </location>
</feature>
<dbReference type="AlphaFoldDB" id="A0A9N9JCF2"/>
<comment type="caution">
    <text evidence="2">The sequence shown here is derived from an EMBL/GenBank/DDBJ whole genome shotgun (WGS) entry which is preliminary data.</text>
</comment>
<dbReference type="OrthoDB" id="2446584at2759"/>
<dbReference type="EMBL" id="CAJVPZ010045501">
    <property type="protein sequence ID" value="CAG8769432.1"/>
    <property type="molecule type" value="Genomic_DNA"/>
</dbReference>
<dbReference type="Proteomes" id="UP000789396">
    <property type="component" value="Unassembled WGS sequence"/>
</dbReference>
<name>A0A9N9JCF2_9GLOM</name>
<feature type="non-terminal residue" evidence="2">
    <location>
        <position position="87"/>
    </location>
</feature>
<reference evidence="2" key="1">
    <citation type="submission" date="2021-06" db="EMBL/GenBank/DDBJ databases">
        <authorList>
            <person name="Kallberg Y."/>
            <person name="Tangrot J."/>
            <person name="Rosling A."/>
        </authorList>
    </citation>
    <scope>NUCLEOTIDE SEQUENCE</scope>
    <source>
        <strain evidence="2">IN212</strain>
    </source>
</reference>
<evidence type="ECO:0000256" key="1">
    <source>
        <dbReference type="SAM" id="MobiDB-lite"/>
    </source>
</evidence>
<evidence type="ECO:0000313" key="3">
    <source>
        <dbReference type="Proteomes" id="UP000789396"/>
    </source>
</evidence>